<reference evidence="5" key="2">
    <citation type="submission" date="2015-08" db="UniProtKB">
        <authorList>
            <consortium name="WormBaseParasite"/>
        </authorList>
    </citation>
    <scope>IDENTIFICATION</scope>
</reference>
<evidence type="ECO:0000256" key="1">
    <source>
        <dbReference type="ARBA" id="ARBA00022801"/>
    </source>
</evidence>
<keyword evidence="4" id="KW-1185">Reference proteome</keyword>
<dbReference type="PANTHER" id="PTHR18934">
    <property type="entry name" value="ATP-DEPENDENT RNA HELICASE"/>
    <property type="match status" value="1"/>
</dbReference>
<dbReference type="InterPro" id="IPR011545">
    <property type="entry name" value="DEAD/DEAH_box_helicase_dom"/>
</dbReference>
<dbReference type="GO" id="GO:0005730">
    <property type="term" value="C:nucleolus"/>
    <property type="evidence" value="ECO:0007669"/>
    <property type="project" value="TreeGrafter"/>
</dbReference>
<dbReference type="GO" id="GO:0003723">
    <property type="term" value="F:RNA binding"/>
    <property type="evidence" value="ECO:0007669"/>
    <property type="project" value="TreeGrafter"/>
</dbReference>
<dbReference type="PROSITE" id="PS00690">
    <property type="entry name" value="DEAH_ATP_HELICASE"/>
    <property type="match status" value="1"/>
</dbReference>
<reference evidence="4" key="1">
    <citation type="submission" date="2014-07" db="EMBL/GenBank/DDBJ databases">
        <authorList>
            <person name="Martin A.A"/>
            <person name="De Silva N."/>
        </authorList>
    </citation>
    <scope>NUCLEOTIDE SEQUENCE</scope>
</reference>
<keyword evidence="1" id="KW-0378">Hydrolase</keyword>
<dbReference type="AlphaFoldDB" id="A0A0K0FT02"/>
<dbReference type="SUPFAM" id="SSF52540">
    <property type="entry name" value="P-loop containing nucleoside triphosphate hydrolases"/>
    <property type="match status" value="1"/>
</dbReference>
<keyword evidence="2" id="KW-0547">Nucleotide-binding</keyword>
<dbReference type="SMART" id="SM00487">
    <property type="entry name" value="DEXDc"/>
    <property type="match status" value="1"/>
</dbReference>
<dbReference type="Proteomes" id="UP000035680">
    <property type="component" value="Unassembled WGS sequence"/>
</dbReference>
<organism evidence="4 5">
    <name type="scientific">Strongyloides venezuelensis</name>
    <name type="common">Threadworm</name>
    <dbReference type="NCBI Taxonomy" id="75913"/>
    <lineage>
        <taxon>Eukaryota</taxon>
        <taxon>Metazoa</taxon>
        <taxon>Ecdysozoa</taxon>
        <taxon>Nematoda</taxon>
        <taxon>Chromadorea</taxon>
        <taxon>Rhabditida</taxon>
        <taxon>Tylenchina</taxon>
        <taxon>Panagrolaimomorpha</taxon>
        <taxon>Strongyloidoidea</taxon>
        <taxon>Strongyloididae</taxon>
        <taxon>Strongyloides</taxon>
    </lineage>
</organism>
<keyword evidence="2" id="KW-0067">ATP-binding</keyword>
<feature type="domain" description="Helicase ATP-binding" evidence="3">
    <location>
        <begin position="166"/>
        <end position="318"/>
    </location>
</feature>
<name>A0A0K0FT02_STRVS</name>
<dbReference type="GO" id="GO:1990904">
    <property type="term" value="C:ribonucleoprotein complex"/>
    <property type="evidence" value="ECO:0007669"/>
    <property type="project" value="TreeGrafter"/>
</dbReference>
<dbReference type="GO" id="GO:0016887">
    <property type="term" value="F:ATP hydrolysis activity"/>
    <property type="evidence" value="ECO:0007669"/>
    <property type="project" value="TreeGrafter"/>
</dbReference>
<accession>A0A0K0FT02</accession>
<dbReference type="PANTHER" id="PTHR18934:SF119">
    <property type="entry name" value="ATP-DEPENDENT RNA HELICASE A"/>
    <property type="match status" value="1"/>
</dbReference>
<dbReference type="GO" id="GO:0050684">
    <property type="term" value="P:regulation of mRNA processing"/>
    <property type="evidence" value="ECO:0007669"/>
    <property type="project" value="TreeGrafter"/>
</dbReference>
<keyword evidence="2" id="KW-0347">Helicase</keyword>
<dbReference type="GO" id="GO:0005524">
    <property type="term" value="F:ATP binding"/>
    <property type="evidence" value="ECO:0007669"/>
    <property type="project" value="InterPro"/>
</dbReference>
<dbReference type="Pfam" id="PF00270">
    <property type="entry name" value="DEAD"/>
    <property type="match status" value="1"/>
</dbReference>
<dbReference type="PROSITE" id="PS51192">
    <property type="entry name" value="HELICASE_ATP_BIND_1"/>
    <property type="match status" value="1"/>
</dbReference>
<dbReference type="GO" id="GO:0003724">
    <property type="term" value="F:RNA helicase activity"/>
    <property type="evidence" value="ECO:0007669"/>
    <property type="project" value="TreeGrafter"/>
</dbReference>
<dbReference type="Gene3D" id="3.40.50.300">
    <property type="entry name" value="P-loop containing nucleotide triphosphate hydrolases"/>
    <property type="match status" value="1"/>
</dbReference>
<dbReference type="InterPro" id="IPR002464">
    <property type="entry name" value="DNA/RNA_helicase_DEAH_CS"/>
</dbReference>
<evidence type="ECO:0000313" key="5">
    <source>
        <dbReference type="WBParaSite" id="SVE_1453600.1"/>
    </source>
</evidence>
<proteinExistence type="predicted"/>
<evidence type="ECO:0000256" key="2">
    <source>
        <dbReference type="ARBA" id="ARBA00022806"/>
    </source>
</evidence>
<dbReference type="InterPro" id="IPR014001">
    <property type="entry name" value="Helicase_ATP-bd"/>
</dbReference>
<sequence length="353" mass="41170">MLQNRRALFENIVKNLKNQKDDDSNIVVDVEDDPTLYLDLKCSYNWLGIKLTEYELTKNKLLAENFVEIKKPTGFNIDKEMKYRTCTVDNTMSDIMSYMENWYPPSSIYDCWKCSQVFDLRFEGMEMSEISRILQDVESKKNKNEGMEKSRRKLPVYEKKMRSSNPTGSGKSTQVAQILLKHYITQGRGGKFNCIITQPRRLSAISLAKRVAQERYEKLGDSVGYCVRFDKVDPRPFGSILFETVGTILRKLSSGFRGVSHIIVDEVHERSLETDFLLIFLKKMLFTGCKIKIILMSATVETHEFENFFEKIKVLEIEGRSYNINETYLDEIIQHFEIIPTLREIYTKKILLS</sequence>
<evidence type="ECO:0000259" key="3">
    <source>
        <dbReference type="PROSITE" id="PS51192"/>
    </source>
</evidence>
<protein>
    <submittedName>
        <fullName evidence="5">Probable ATP-dependent RNA helicase A (inferred by orthology to a C. elegans protein)</fullName>
    </submittedName>
</protein>
<dbReference type="WBParaSite" id="SVE_1453600.1">
    <property type="protein sequence ID" value="SVE_1453600.1"/>
    <property type="gene ID" value="SVE_1453600"/>
</dbReference>
<dbReference type="InterPro" id="IPR027417">
    <property type="entry name" value="P-loop_NTPase"/>
</dbReference>
<dbReference type="GO" id="GO:0045944">
    <property type="term" value="P:positive regulation of transcription by RNA polymerase II"/>
    <property type="evidence" value="ECO:0007669"/>
    <property type="project" value="TreeGrafter"/>
</dbReference>
<dbReference type="STRING" id="75913.A0A0K0FT02"/>
<evidence type="ECO:0000313" key="4">
    <source>
        <dbReference type="Proteomes" id="UP000035680"/>
    </source>
</evidence>
<dbReference type="GO" id="GO:0043138">
    <property type="term" value="F:3'-5' DNA helicase activity"/>
    <property type="evidence" value="ECO:0007669"/>
    <property type="project" value="TreeGrafter"/>
</dbReference>